<gene>
    <name evidence="2" type="ordered locus">Vdis_1248</name>
</gene>
<evidence type="ECO:0000313" key="2">
    <source>
        <dbReference type="EMBL" id="ADN50634.1"/>
    </source>
</evidence>
<dbReference type="EMBL" id="CP002100">
    <property type="protein sequence ID" value="ADN50634.1"/>
    <property type="molecule type" value="Genomic_DNA"/>
</dbReference>
<sequence>MILYLAIALIFLITWVINTYNFAGLIAFLTFLVLLFVAIKLPRIPSSEGRRWSMIISILMILFLIVYLLLSVLSSR</sequence>
<keyword evidence="3" id="KW-1185">Reference proteome</keyword>
<name>E1QRD7_VULDI</name>
<keyword evidence="1" id="KW-0812">Transmembrane</keyword>
<dbReference type="Proteomes" id="UP000006681">
    <property type="component" value="Chromosome"/>
</dbReference>
<feature type="transmembrane region" description="Helical" evidence="1">
    <location>
        <begin position="51"/>
        <end position="70"/>
    </location>
</feature>
<dbReference type="HOGENOM" id="CLU_2646136_0_0_2"/>
<evidence type="ECO:0000256" key="1">
    <source>
        <dbReference type="SAM" id="Phobius"/>
    </source>
</evidence>
<dbReference type="STRING" id="572478.Vdis_1248"/>
<organism evidence="2 3">
    <name type="scientific">Vulcanisaeta distributa (strain DSM 14429 / JCM 11212 / NBRC 100878 / IC-017)</name>
    <dbReference type="NCBI Taxonomy" id="572478"/>
    <lineage>
        <taxon>Archaea</taxon>
        <taxon>Thermoproteota</taxon>
        <taxon>Thermoprotei</taxon>
        <taxon>Thermoproteales</taxon>
        <taxon>Thermoproteaceae</taxon>
        <taxon>Vulcanisaeta</taxon>
    </lineage>
</organism>
<feature type="transmembrane region" description="Helical" evidence="1">
    <location>
        <begin position="6"/>
        <end position="39"/>
    </location>
</feature>
<reference evidence="2 3" key="1">
    <citation type="journal article" date="2010" name="Stand. Genomic Sci.">
        <title>Complete genome sequence of Vulcanisaeta distributa type strain (IC-017).</title>
        <authorList>
            <person name="Mavromatis K."/>
            <person name="Sikorski J."/>
            <person name="Pabst E."/>
            <person name="Teshima H."/>
            <person name="Lapidus A."/>
            <person name="Lucas S."/>
            <person name="Nolan M."/>
            <person name="Glavina Del Rio T."/>
            <person name="Cheng J.F."/>
            <person name="Bruce D."/>
            <person name="Goodwin L."/>
            <person name="Pitluck S."/>
            <person name="Liolios K."/>
            <person name="Ivanova N."/>
            <person name="Mikhailova N."/>
            <person name="Pati A."/>
            <person name="Chen A."/>
            <person name="Palaniappan K."/>
            <person name="Land M."/>
            <person name="Hauser L."/>
            <person name="Chang Y.J."/>
            <person name="Jeffries C.D."/>
            <person name="Rohde M."/>
            <person name="Spring S."/>
            <person name="Goker M."/>
            <person name="Wirth R."/>
            <person name="Woyke T."/>
            <person name="Bristow J."/>
            <person name="Eisen J.A."/>
            <person name="Markowitz V."/>
            <person name="Hugenholtz P."/>
            <person name="Klenk H.P."/>
            <person name="Kyrpides N.C."/>
        </authorList>
    </citation>
    <scope>NUCLEOTIDE SEQUENCE [LARGE SCALE GENOMIC DNA]</scope>
    <source>
        <strain evidence="3">DSM 14429 / JCM 11212 / NBRC 100878 / IC-017</strain>
    </source>
</reference>
<reference evidence="3" key="2">
    <citation type="journal article" date="2010" name="Stand. Genomic Sci.">
        <title>Complete genome sequence of Vulcanisaeta distributa type strain (IC-017T).</title>
        <authorList>
            <person name="Mavromatis K."/>
            <person name="Sikorski J."/>
            <person name="Pabst E."/>
            <person name="Teshima H."/>
            <person name="Lapidus A."/>
            <person name="Lucas S."/>
            <person name="Nolan M."/>
            <person name="Glavina Del Rio T."/>
            <person name="Cheng J."/>
            <person name="Bruce D."/>
            <person name="Goodwin L."/>
            <person name="Pitluck S."/>
            <person name="Liolios K."/>
            <person name="Ivanova N."/>
            <person name="Mikhailova N."/>
            <person name="Pati A."/>
            <person name="Chen A."/>
            <person name="Palaniappan K."/>
            <person name="Land M."/>
            <person name="Hauser L."/>
            <person name="Chang Y."/>
            <person name="Jeffries C."/>
            <person name="Rohde M."/>
            <person name="Spring S."/>
            <person name="Goker M."/>
            <person name="Wirth R."/>
            <person name="Woyke T."/>
            <person name="Bristow J."/>
            <person name="Eisen J."/>
            <person name="Markowitz V."/>
            <person name="Hugenholtz P."/>
            <person name="Klenk H."/>
            <person name="Kyrpides N."/>
        </authorList>
    </citation>
    <scope>NUCLEOTIDE SEQUENCE [LARGE SCALE GENOMIC DNA]</scope>
    <source>
        <strain evidence="3">DSM 14429 / JCM 11212 / NBRC 100878 / IC-017</strain>
    </source>
</reference>
<keyword evidence="1" id="KW-1133">Transmembrane helix</keyword>
<dbReference type="AlphaFoldDB" id="E1QRD7"/>
<dbReference type="KEGG" id="vdi:Vdis_1248"/>
<protein>
    <submittedName>
        <fullName evidence="2">Na(+)/H(+) antiporter subunit E</fullName>
    </submittedName>
</protein>
<evidence type="ECO:0000313" key="3">
    <source>
        <dbReference type="Proteomes" id="UP000006681"/>
    </source>
</evidence>
<proteinExistence type="predicted"/>
<keyword evidence="1" id="KW-0472">Membrane</keyword>
<accession>E1QRD7</accession>